<keyword evidence="2" id="KW-1185">Reference proteome</keyword>
<proteinExistence type="predicted"/>
<dbReference type="Proteomes" id="UP000555448">
    <property type="component" value="Unassembled WGS sequence"/>
</dbReference>
<organism evidence="1 2">
    <name type="scientific">Novosphingobium chloroacetimidivorans</name>
    <dbReference type="NCBI Taxonomy" id="1428314"/>
    <lineage>
        <taxon>Bacteria</taxon>
        <taxon>Pseudomonadati</taxon>
        <taxon>Pseudomonadota</taxon>
        <taxon>Alphaproteobacteria</taxon>
        <taxon>Sphingomonadales</taxon>
        <taxon>Sphingomonadaceae</taxon>
        <taxon>Novosphingobium</taxon>
    </lineage>
</organism>
<evidence type="ECO:0000313" key="2">
    <source>
        <dbReference type="Proteomes" id="UP000555448"/>
    </source>
</evidence>
<dbReference type="AlphaFoldDB" id="A0A7W7NZ16"/>
<accession>A0A7W7NZ16</accession>
<evidence type="ECO:0000313" key="1">
    <source>
        <dbReference type="EMBL" id="MBB4860737.1"/>
    </source>
</evidence>
<name>A0A7W7NZ16_9SPHN</name>
<comment type="caution">
    <text evidence="1">The sequence shown here is derived from an EMBL/GenBank/DDBJ whole genome shotgun (WGS) entry which is preliminary data.</text>
</comment>
<gene>
    <name evidence="1" type="ORF">HNO88_004082</name>
</gene>
<dbReference type="RefSeq" id="WP_184250055.1">
    <property type="nucleotide sequence ID" value="NZ_JACHLR010000030.1"/>
</dbReference>
<sequence>MWKSYIPEVHAVLTQMRDPSTEMIAAADSLACAVDTAAQWQAMIDTAIFGTGLASALEGVQSSCL</sequence>
<protein>
    <submittedName>
        <fullName evidence="1">Uncharacterized protein</fullName>
    </submittedName>
</protein>
<dbReference type="EMBL" id="JACHLR010000030">
    <property type="protein sequence ID" value="MBB4860737.1"/>
    <property type="molecule type" value="Genomic_DNA"/>
</dbReference>
<reference evidence="1 2" key="1">
    <citation type="submission" date="2020-08" db="EMBL/GenBank/DDBJ databases">
        <title>Functional genomics of gut bacteria from endangered species of beetles.</title>
        <authorList>
            <person name="Carlos-Shanley C."/>
        </authorList>
    </citation>
    <scope>NUCLEOTIDE SEQUENCE [LARGE SCALE GENOMIC DNA]</scope>
    <source>
        <strain evidence="1 2">S00245</strain>
    </source>
</reference>